<dbReference type="InterPro" id="IPR018774">
    <property type="entry name" value="Phage_Mu_GpT"/>
</dbReference>
<reference evidence="2" key="1">
    <citation type="submission" date="2020-02" db="EMBL/GenBank/DDBJ databases">
        <title>Delineation of the pyrene-degrading pathway in Roseobacter clade bacteria by genomic analysis.</title>
        <authorList>
            <person name="Zhou H."/>
            <person name="Wang H."/>
        </authorList>
    </citation>
    <scope>NUCLEOTIDE SEQUENCE</scope>
    <source>
        <strain evidence="2">PrR005</strain>
    </source>
</reference>
<sequence>MIINAQTVDLAFRGFQTVYGDAYLEAPTHKDKIAMTVSSTSADETYGWLGMFPQLREWIGPRHVHNLKASGFTIKNRKFESTVSVERDHISDDKLGIYKPAFSEMGSLAANHPEELVFGLLASGFEATCHDGHPFFADDHPQTNSKGEDITVSNFEDGGGPAWYLLDTARTVKPLIWQEREPYEFQSLTDHDDAHVFFNDQFVYGVRARVNAGFGLWQLGFGSKATLNAANHAAARAAMMDYRSDGGRILGIRPTTLVVPPELEDAALHLLNTETSDGGGSNPWKGTAELIVTPFVKAA</sequence>
<dbReference type="AlphaFoldDB" id="A0A6B2NK52"/>
<organism evidence="2">
    <name type="scientific">Ruegeria sp. PrR005</name>
    <dbReference type="NCBI Taxonomy" id="2706882"/>
    <lineage>
        <taxon>Bacteria</taxon>
        <taxon>Pseudomonadati</taxon>
        <taxon>Pseudomonadota</taxon>
        <taxon>Alphaproteobacteria</taxon>
        <taxon>Rhodobacterales</taxon>
        <taxon>Roseobacteraceae</taxon>
        <taxon>Ruegeria</taxon>
    </lineage>
</organism>
<feature type="domain" description="Bacteriophage Mu GpT" evidence="1">
    <location>
        <begin position="11"/>
        <end position="296"/>
    </location>
</feature>
<dbReference type="EMBL" id="JAAGOX010000008">
    <property type="protein sequence ID" value="NDW44396.1"/>
    <property type="molecule type" value="Genomic_DNA"/>
</dbReference>
<dbReference type="RefSeq" id="WP_164128382.1">
    <property type="nucleotide sequence ID" value="NZ_JAAGOX010000008.1"/>
</dbReference>
<accession>A0A6B2NK52</accession>
<proteinExistence type="predicted"/>
<evidence type="ECO:0000313" key="2">
    <source>
        <dbReference type="EMBL" id="NDW44396.1"/>
    </source>
</evidence>
<dbReference type="Pfam" id="PF10124">
    <property type="entry name" value="Mu-like_gpT"/>
    <property type="match status" value="1"/>
</dbReference>
<comment type="caution">
    <text evidence="2">The sequence shown here is derived from an EMBL/GenBank/DDBJ whole genome shotgun (WGS) entry which is preliminary data.</text>
</comment>
<name>A0A6B2NK52_9RHOB</name>
<protein>
    <recommendedName>
        <fullName evidence="1">Bacteriophage Mu GpT domain-containing protein</fullName>
    </recommendedName>
</protein>
<gene>
    <name evidence="2" type="ORF">G0P99_05450</name>
</gene>
<evidence type="ECO:0000259" key="1">
    <source>
        <dbReference type="Pfam" id="PF10124"/>
    </source>
</evidence>